<organism evidence="18 19">
    <name type="scientific">Trematosphaeria pertusa</name>
    <dbReference type="NCBI Taxonomy" id="390896"/>
    <lineage>
        <taxon>Eukaryota</taxon>
        <taxon>Fungi</taxon>
        <taxon>Dikarya</taxon>
        <taxon>Ascomycota</taxon>
        <taxon>Pezizomycotina</taxon>
        <taxon>Dothideomycetes</taxon>
        <taxon>Pleosporomycetidae</taxon>
        <taxon>Pleosporales</taxon>
        <taxon>Massarineae</taxon>
        <taxon>Trematosphaeriaceae</taxon>
        <taxon>Trematosphaeria</taxon>
    </lineage>
</organism>
<evidence type="ECO:0000259" key="17">
    <source>
        <dbReference type="Pfam" id="PF03443"/>
    </source>
</evidence>
<comment type="subcellular location">
    <subcellularLocation>
        <location evidence="2">Secreted</location>
    </subcellularLocation>
</comment>
<gene>
    <name evidence="18" type="ORF">BU26DRAFT_542438</name>
</gene>
<keyword evidence="19" id="KW-1185">Reference proteome</keyword>
<name>A0A6A6I624_9PLEO</name>
<evidence type="ECO:0000256" key="3">
    <source>
        <dbReference type="ARBA" id="ARBA00022525"/>
    </source>
</evidence>
<evidence type="ECO:0000313" key="18">
    <source>
        <dbReference type="EMBL" id="KAF2245766.1"/>
    </source>
</evidence>
<feature type="domain" description="Auxiliary Activity family 9 catalytic" evidence="17">
    <location>
        <begin position="19"/>
        <end position="225"/>
    </location>
</feature>
<evidence type="ECO:0000256" key="11">
    <source>
        <dbReference type="ARBA" id="ARBA00023277"/>
    </source>
</evidence>
<dbReference type="GO" id="GO:0046872">
    <property type="term" value="F:metal ion binding"/>
    <property type="evidence" value="ECO:0007669"/>
    <property type="project" value="UniProtKB-KW"/>
</dbReference>
<sequence>MKLFLFALPAALLPGASAHYIFSRLIVNNTVSTDFQYIRDVSALDGNPPMFAKAFPIYNLSNPDLKCGKSAFPVRNPSIETATVLAGDDVGFHLSGPYSEGDIQPEIFHEGPGQVFLSKLPVGMDIMDYDGSGDFFKIAYAGPANSTTWSLYGQTSMNFTIPATTPPGKYLLRIEQFFASSNKGQSQWYVSCAHVDIVGSGGGTPGPFIRFPNAYKDEDPNIWFHEEGTNRFPKDISGYLMPKPDVWQG</sequence>
<dbReference type="AlphaFoldDB" id="A0A6A6I624"/>
<comment type="catalytic activity">
    <reaction evidence="14">
        <text>[(1-&gt;4)-beta-D-glucosyl]n+m + reduced acceptor + O2 = 4-dehydro-beta-D-glucosyl-[(1-&gt;4)-beta-D-glucosyl]n-1 + [(1-&gt;4)-beta-D-glucosyl]m + acceptor + H2O.</text>
        <dbReference type="EC" id="1.14.99.56"/>
    </reaction>
</comment>
<keyword evidence="10" id="KW-1015">Disulfide bond</keyword>
<proteinExistence type="inferred from homology"/>
<feature type="signal peptide" evidence="16">
    <location>
        <begin position="1"/>
        <end position="18"/>
    </location>
</feature>
<keyword evidence="8" id="KW-0186">Copper</keyword>
<evidence type="ECO:0000256" key="1">
    <source>
        <dbReference type="ARBA" id="ARBA00001973"/>
    </source>
</evidence>
<dbReference type="Pfam" id="PF03443">
    <property type="entry name" value="AA9"/>
    <property type="match status" value="1"/>
</dbReference>
<evidence type="ECO:0000256" key="9">
    <source>
        <dbReference type="ARBA" id="ARBA00023033"/>
    </source>
</evidence>
<dbReference type="GO" id="GO:0030245">
    <property type="term" value="P:cellulose catabolic process"/>
    <property type="evidence" value="ECO:0007669"/>
    <property type="project" value="UniProtKB-KW"/>
</dbReference>
<keyword evidence="4" id="KW-0479">Metal-binding</keyword>
<dbReference type="Gene3D" id="2.70.50.70">
    <property type="match status" value="1"/>
</dbReference>
<evidence type="ECO:0000256" key="2">
    <source>
        <dbReference type="ARBA" id="ARBA00004613"/>
    </source>
</evidence>
<evidence type="ECO:0000256" key="5">
    <source>
        <dbReference type="ARBA" id="ARBA00022729"/>
    </source>
</evidence>
<evidence type="ECO:0000256" key="13">
    <source>
        <dbReference type="ARBA" id="ARBA00044502"/>
    </source>
</evidence>
<accession>A0A6A6I624</accession>
<evidence type="ECO:0000313" key="19">
    <source>
        <dbReference type="Proteomes" id="UP000800094"/>
    </source>
</evidence>
<comment type="similarity">
    <text evidence="13">Belongs to the polysaccharide monooxygenase AA9 family.</text>
</comment>
<dbReference type="GO" id="GO:0004497">
    <property type="term" value="F:monooxygenase activity"/>
    <property type="evidence" value="ECO:0007669"/>
    <property type="project" value="UniProtKB-KW"/>
</dbReference>
<evidence type="ECO:0000256" key="8">
    <source>
        <dbReference type="ARBA" id="ARBA00023008"/>
    </source>
</evidence>
<keyword evidence="9 18" id="KW-0503">Monooxygenase</keyword>
<dbReference type="EC" id="1.14.99.56" evidence="15"/>
<keyword evidence="7" id="KW-0560">Oxidoreductase</keyword>
<keyword evidence="3" id="KW-0964">Secreted</keyword>
<reference evidence="18" key="1">
    <citation type="journal article" date="2020" name="Stud. Mycol.">
        <title>101 Dothideomycetes genomes: a test case for predicting lifestyles and emergence of pathogens.</title>
        <authorList>
            <person name="Haridas S."/>
            <person name="Albert R."/>
            <person name="Binder M."/>
            <person name="Bloem J."/>
            <person name="Labutti K."/>
            <person name="Salamov A."/>
            <person name="Andreopoulos B."/>
            <person name="Baker S."/>
            <person name="Barry K."/>
            <person name="Bills G."/>
            <person name="Bluhm B."/>
            <person name="Cannon C."/>
            <person name="Castanera R."/>
            <person name="Culley D."/>
            <person name="Daum C."/>
            <person name="Ezra D."/>
            <person name="Gonzalez J."/>
            <person name="Henrissat B."/>
            <person name="Kuo A."/>
            <person name="Liang C."/>
            <person name="Lipzen A."/>
            <person name="Lutzoni F."/>
            <person name="Magnuson J."/>
            <person name="Mondo S."/>
            <person name="Nolan M."/>
            <person name="Ohm R."/>
            <person name="Pangilinan J."/>
            <person name="Park H.-J."/>
            <person name="Ramirez L."/>
            <person name="Alfaro M."/>
            <person name="Sun H."/>
            <person name="Tritt A."/>
            <person name="Yoshinaga Y."/>
            <person name="Zwiers L.-H."/>
            <person name="Turgeon B."/>
            <person name="Goodwin S."/>
            <person name="Spatafora J."/>
            <person name="Crous P."/>
            <person name="Grigoriev I."/>
        </authorList>
    </citation>
    <scope>NUCLEOTIDE SEQUENCE</scope>
    <source>
        <strain evidence="18">CBS 122368</strain>
    </source>
</reference>
<dbReference type="Proteomes" id="UP000800094">
    <property type="component" value="Unassembled WGS sequence"/>
</dbReference>
<comment type="cofactor">
    <cofactor evidence="1">
        <name>Cu(2+)</name>
        <dbReference type="ChEBI" id="CHEBI:29036"/>
    </cofactor>
</comment>
<protein>
    <recommendedName>
        <fullName evidence="15">lytic cellulose monooxygenase (C4-dehydrogenating)</fullName>
        <ecNumber evidence="15">1.14.99.56</ecNumber>
    </recommendedName>
</protein>
<dbReference type="GO" id="GO:0005576">
    <property type="term" value="C:extracellular region"/>
    <property type="evidence" value="ECO:0007669"/>
    <property type="project" value="UniProtKB-SubCell"/>
</dbReference>
<dbReference type="InterPro" id="IPR005103">
    <property type="entry name" value="AA9_LPMO"/>
</dbReference>
<evidence type="ECO:0000256" key="4">
    <source>
        <dbReference type="ARBA" id="ARBA00022723"/>
    </source>
</evidence>
<evidence type="ECO:0000256" key="7">
    <source>
        <dbReference type="ARBA" id="ARBA00023002"/>
    </source>
</evidence>
<keyword evidence="12" id="KW-0624">Polysaccharide degradation</keyword>
<keyword evidence="11" id="KW-0119">Carbohydrate metabolism</keyword>
<dbReference type="PANTHER" id="PTHR33353">
    <property type="entry name" value="PUTATIVE (AFU_ORTHOLOGUE AFUA_1G12560)-RELATED"/>
    <property type="match status" value="1"/>
</dbReference>
<evidence type="ECO:0000256" key="6">
    <source>
        <dbReference type="ARBA" id="ARBA00023001"/>
    </source>
</evidence>
<evidence type="ECO:0000256" key="14">
    <source>
        <dbReference type="ARBA" id="ARBA00045077"/>
    </source>
</evidence>
<feature type="chain" id="PRO_5025548647" description="lytic cellulose monooxygenase (C4-dehydrogenating)" evidence="16">
    <location>
        <begin position="19"/>
        <end position="249"/>
    </location>
</feature>
<evidence type="ECO:0000256" key="15">
    <source>
        <dbReference type="ARBA" id="ARBA00047174"/>
    </source>
</evidence>
<keyword evidence="6" id="KW-0136">Cellulose degradation</keyword>
<keyword evidence="5 16" id="KW-0732">Signal</keyword>
<evidence type="ECO:0000256" key="10">
    <source>
        <dbReference type="ARBA" id="ARBA00023157"/>
    </source>
</evidence>
<dbReference type="InterPro" id="IPR049892">
    <property type="entry name" value="AA9"/>
</dbReference>
<dbReference type="OrthoDB" id="6038816at2759"/>
<dbReference type="GeneID" id="54584973"/>
<evidence type="ECO:0000256" key="16">
    <source>
        <dbReference type="SAM" id="SignalP"/>
    </source>
</evidence>
<dbReference type="EMBL" id="ML987200">
    <property type="protein sequence ID" value="KAF2245766.1"/>
    <property type="molecule type" value="Genomic_DNA"/>
</dbReference>
<dbReference type="PANTHER" id="PTHR33353:SF10">
    <property type="entry name" value="ENDO-BETA-1,4-GLUCANASE D"/>
    <property type="match status" value="1"/>
</dbReference>
<dbReference type="RefSeq" id="XP_033680770.1">
    <property type="nucleotide sequence ID" value="XM_033831643.1"/>
</dbReference>
<evidence type="ECO:0000256" key="12">
    <source>
        <dbReference type="ARBA" id="ARBA00023326"/>
    </source>
</evidence>